<reference evidence="4 5" key="1">
    <citation type="submission" date="2019-05" db="EMBL/GenBank/DDBJ databases">
        <title>The compact genome of Giardia muris reveals important steps in the evolution of intestinal protozoan parasites.</title>
        <authorList>
            <person name="Xu F."/>
            <person name="Jimenez-Gonzalez A."/>
            <person name="Einarsson E."/>
            <person name="Astvaldsson A."/>
            <person name="Peirasmaki D."/>
            <person name="Eckmann L."/>
            <person name="Andersson J.O."/>
            <person name="Svard S.G."/>
            <person name="Jerlstrom-Hultqvist J."/>
        </authorList>
    </citation>
    <scope>NUCLEOTIDE SEQUENCE [LARGE SCALE GENOMIC DNA]</scope>
    <source>
        <strain evidence="4 5">Roberts-Thomson</strain>
    </source>
</reference>
<evidence type="ECO:0000313" key="5">
    <source>
        <dbReference type="Proteomes" id="UP000315496"/>
    </source>
</evidence>
<sequence>MPDSADWFDAVLDQDIVFIRQHVKTFAGSRNLDGKTALIIAVEHDWVEIVKFLVEYEASYPTEDGLSPLALAAGRLNDRVCVALLTHELFKPVSPLPVTHGSPLVEAIRAGRHRNLELLSHFYGSRTVLPGERTPLHEAISMEDFGAVCTLLRSPYTTAADADAALRLVENPTYGNAELRELIESNPGPTFKGNCTYCELYRRRMAALEAYAHCNDDENGASTGFEASQVRAQGGDGTRPNPGPTSTQIAAAGAVAIPMTASLTLDASSSDDAKLDTVLLNPGSRSTSHQLARRPVPRPGNNLTLSLVGLTYSGMNLSTAQGPLGRGVNMSLPVLPRHPTGVGKRGPLVQGLTKENLRKMTVAAQNLAKYFDRLPGQDNELETLKNENRVLNARIAGLLEYGLDPSEPDLLKVHTTQAQALLDSILAHNQQTEDLRRENDTLRALLNGAQERLREEATQYRELLAYARGGKKGELPISLIREPPEFDEPSDGDLVEGPRQLRVEEQTTIKGYKQTIAGLNEEIRDLNKRLKQKTKEVTRLEKELQKAGVATGS</sequence>
<name>A0A4Z1SRV1_GIAMU</name>
<feature type="repeat" description="ANK" evidence="1">
    <location>
        <begin position="33"/>
        <end position="65"/>
    </location>
</feature>
<feature type="region of interest" description="Disordered" evidence="3">
    <location>
        <begin position="281"/>
        <end position="300"/>
    </location>
</feature>
<gene>
    <name evidence="4" type="ORF">GMRT_12612</name>
</gene>
<evidence type="ECO:0000256" key="3">
    <source>
        <dbReference type="SAM" id="MobiDB-lite"/>
    </source>
</evidence>
<dbReference type="InterPro" id="IPR002110">
    <property type="entry name" value="Ankyrin_rpt"/>
</dbReference>
<dbReference type="PROSITE" id="PS50088">
    <property type="entry name" value="ANK_REPEAT"/>
    <property type="match status" value="1"/>
</dbReference>
<feature type="coiled-coil region" evidence="2">
    <location>
        <begin position="374"/>
        <end position="401"/>
    </location>
</feature>
<comment type="caution">
    <text evidence="4">The sequence shown here is derived from an EMBL/GenBank/DDBJ whole genome shotgun (WGS) entry which is preliminary data.</text>
</comment>
<feature type="coiled-coil region" evidence="2">
    <location>
        <begin position="509"/>
        <end position="550"/>
    </location>
</feature>
<evidence type="ECO:0000256" key="2">
    <source>
        <dbReference type="SAM" id="Coils"/>
    </source>
</evidence>
<keyword evidence="5" id="KW-1185">Reference proteome</keyword>
<dbReference type="VEuPathDB" id="GiardiaDB:GMRT_12612"/>
<dbReference type="AlphaFoldDB" id="A0A4Z1SRV1"/>
<dbReference type="OrthoDB" id="10264606at2759"/>
<accession>A0A4Z1SRV1</accession>
<feature type="coiled-coil region" evidence="2">
    <location>
        <begin position="432"/>
        <end position="459"/>
    </location>
</feature>
<dbReference type="EMBL" id="VDLU01000002">
    <property type="protein sequence ID" value="TNJ28480.1"/>
    <property type="molecule type" value="Genomic_DNA"/>
</dbReference>
<dbReference type="PANTHER" id="PTHR24184">
    <property type="entry name" value="SI:CH211-189E2.2"/>
    <property type="match status" value="1"/>
</dbReference>
<dbReference type="InterPro" id="IPR036770">
    <property type="entry name" value="Ankyrin_rpt-contain_sf"/>
</dbReference>
<dbReference type="SMART" id="SM00248">
    <property type="entry name" value="ANK"/>
    <property type="match status" value="3"/>
</dbReference>
<proteinExistence type="predicted"/>
<keyword evidence="1" id="KW-0040">ANK repeat</keyword>
<evidence type="ECO:0000256" key="1">
    <source>
        <dbReference type="PROSITE-ProRule" id="PRU00023"/>
    </source>
</evidence>
<organism evidence="4 5">
    <name type="scientific">Giardia muris</name>
    <dbReference type="NCBI Taxonomy" id="5742"/>
    <lineage>
        <taxon>Eukaryota</taxon>
        <taxon>Metamonada</taxon>
        <taxon>Diplomonadida</taxon>
        <taxon>Hexamitidae</taxon>
        <taxon>Giardiinae</taxon>
        <taxon>Giardia</taxon>
    </lineage>
</organism>
<keyword evidence="2" id="KW-0175">Coiled coil</keyword>
<dbReference type="Gene3D" id="1.25.40.20">
    <property type="entry name" value="Ankyrin repeat-containing domain"/>
    <property type="match status" value="1"/>
</dbReference>
<protein>
    <submittedName>
        <fullName evidence="4">Ankyrin repeat protein 1</fullName>
    </submittedName>
</protein>
<dbReference type="PANTHER" id="PTHR24184:SF11">
    <property type="entry name" value="ANKYRIN REPEAT AND SOCS BOX CONTAINING 3"/>
    <property type="match status" value="1"/>
</dbReference>
<dbReference type="SUPFAM" id="SSF48403">
    <property type="entry name" value="Ankyrin repeat"/>
    <property type="match status" value="1"/>
</dbReference>
<dbReference type="Pfam" id="PF12796">
    <property type="entry name" value="Ank_2"/>
    <property type="match status" value="1"/>
</dbReference>
<dbReference type="Proteomes" id="UP000315496">
    <property type="component" value="Chromosome 2"/>
</dbReference>
<evidence type="ECO:0000313" key="4">
    <source>
        <dbReference type="EMBL" id="TNJ28480.1"/>
    </source>
</evidence>